<dbReference type="InterPro" id="IPR006747">
    <property type="entry name" value="DUF599"/>
</dbReference>
<evidence type="ECO:0000313" key="1">
    <source>
        <dbReference type="EMBL" id="KAA8526137.1"/>
    </source>
</evidence>
<sequence length="192" mass="22058">MAMSIATANLNFLQLLPFERPTRPHALKPARCVPLKQIQEQVDAGIICEPCNGRGWLLCDFCKGQKTNVKAENNRIYRRCPSCRAIGYILCSKCKVFKCVTFPNYTDVGYHVWLWHKVRTQPLTTIIGTNATCRRFWVSAIMKDNDKKNILAVQTLKKHYHGINLNGHYINPSLFRPGGCHKQYLQHQEAIE</sequence>
<dbReference type="PANTHER" id="PTHR31881">
    <property type="match status" value="1"/>
</dbReference>
<dbReference type="AlphaFoldDB" id="A0A5J5A9S0"/>
<gene>
    <name evidence="1" type="ORF">F0562_007763</name>
</gene>
<name>A0A5J5A9S0_9ASTE</name>
<dbReference type="PANTHER" id="PTHR31881:SF6">
    <property type="entry name" value="OS09G0494600 PROTEIN"/>
    <property type="match status" value="1"/>
</dbReference>
<reference evidence="1 2" key="1">
    <citation type="submission" date="2019-09" db="EMBL/GenBank/DDBJ databases">
        <title>A chromosome-level genome assembly of the Chinese tupelo Nyssa sinensis.</title>
        <authorList>
            <person name="Yang X."/>
            <person name="Kang M."/>
            <person name="Yang Y."/>
            <person name="Xiong H."/>
            <person name="Wang M."/>
            <person name="Zhang Z."/>
            <person name="Wang Z."/>
            <person name="Wu H."/>
            <person name="Ma T."/>
            <person name="Liu J."/>
            <person name="Xi Z."/>
        </authorList>
    </citation>
    <scope>NUCLEOTIDE SEQUENCE [LARGE SCALE GENOMIC DNA]</scope>
    <source>
        <strain evidence="1">J267</strain>
        <tissue evidence="1">Leaf</tissue>
    </source>
</reference>
<dbReference type="SUPFAM" id="SSF57938">
    <property type="entry name" value="DnaJ/Hsp40 cysteine-rich domain"/>
    <property type="match status" value="1"/>
</dbReference>
<protein>
    <submittedName>
        <fullName evidence="1">Uncharacterized protein</fullName>
    </submittedName>
</protein>
<dbReference type="InterPro" id="IPR036410">
    <property type="entry name" value="HSP_DnaJ_Cys-rich_dom_sf"/>
</dbReference>
<dbReference type="OrthoDB" id="2016860at2759"/>
<dbReference type="EMBL" id="CM018046">
    <property type="protein sequence ID" value="KAA8526137.1"/>
    <property type="molecule type" value="Genomic_DNA"/>
</dbReference>
<evidence type="ECO:0000313" key="2">
    <source>
        <dbReference type="Proteomes" id="UP000325577"/>
    </source>
</evidence>
<dbReference type="Proteomes" id="UP000325577">
    <property type="component" value="Linkage Group LG3"/>
</dbReference>
<accession>A0A5J5A9S0</accession>
<keyword evidence="2" id="KW-1185">Reference proteome</keyword>
<organism evidence="1 2">
    <name type="scientific">Nyssa sinensis</name>
    <dbReference type="NCBI Taxonomy" id="561372"/>
    <lineage>
        <taxon>Eukaryota</taxon>
        <taxon>Viridiplantae</taxon>
        <taxon>Streptophyta</taxon>
        <taxon>Embryophyta</taxon>
        <taxon>Tracheophyta</taxon>
        <taxon>Spermatophyta</taxon>
        <taxon>Magnoliopsida</taxon>
        <taxon>eudicotyledons</taxon>
        <taxon>Gunneridae</taxon>
        <taxon>Pentapetalae</taxon>
        <taxon>asterids</taxon>
        <taxon>Cornales</taxon>
        <taxon>Nyssaceae</taxon>
        <taxon>Nyssa</taxon>
    </lineage>
</organism>
<dbReference type="Pfam" id="PF04654">
    <property type="entry name" value="DUF599"/>
    <property type="match status" value="1"/>
</dbReference>
<proteinExistence type="predicted"/>